<name>A0A1H6H5E3_CHRCI</name>
<dbReference type="PRINTS" id="PR00502">
    <property type="entry name" value="NUDIXFAMILY"/>
</dbReference>
<accession>A0A1H6H5E3</accession>
<dbReference type="GO" id="GO:0016787">
    <property type="term" value="F:hydrolase activity"/>
    <property type="evidence" value="ECO:0007669"/>
    <property type="project" value="UniProtKB-KW"/>
</dbReference>
<dbReference type="InterPro" id="IPR000086">
    <property type="entry name" value="NUDIX_hydrolase_dom"/>
</dbReference>
<dbReference type="PROSITE" id="PS51462">
    <property type="entry name" value="NUDIX"/>
    <property type="match status" value="1"/>
</dbReference>
<comment type="cofactor">
    <cofactor evidence="1">
        <name>Mg(2+)</name>
        <dbReference type="ChEBI" id="CHEBI:18420"/>
    </cofactor>
</comment>
<evidence type="ECO:0000313" key="4">
    <source>
        <dbReference type="EMBL" id="SEH29464.1"/>
    </source>
</evidence>
<dbReference type="SUPFAM" id="SSF55811">
    <property type="entry name" value="Nudix"/>
    <property type="match status" value="1"/>
</dbReference>
<reference evidence="4 5" key="1">
    <citation type="submission" date="2016-10" db="EMBL/GenBank/DDBJ databases">
        <authorList>
            <person name="de Groot N.N."/>
        </authorList>
    </citation>
    <scope>NUCLEOTIDE SEQUENCE [LARGE SCALE GENOMIC DNA]</scope>
    <source>
        <strain evidence="4 5">DSM 23031</strain>
    </source>
</reference>
<dbReference type="PANTHER" id="PTHR43046:SF14">
    <property type="entry name" value="MUTT_NUDIX FAMILY PROTEIN"/>
    <property type="match status" value="1"/>
</dbReference>
<sequence>MYKVFVNEKKLLVSKYPENLEKELRYESFTTLEIALDLLENTSVQELNVYGDNLDEIWQEFQKLFRIIEAAGGLVNNPEGKILFIRRLGKWDLPKGKMEKGESREESAVREIEEETGLSDVELVKFINTTYHIYIERNGEKILKCTHWFEMIYDGEDTSKPQIEEGITEVAWKTTSEIENEVFPSTFKNIKLIVKEFWETKKRES</sequence>
<dbReference type="AlphaFoldDB" id="A0A1H6H5E3"/>
<protein>
    <submittedName>
        <fullName evidence="4">ADP-ribose pyrophosphatase YjhB, NUDIX family</fullName>
    </submittedName>
</protein>
<evidence type="ECO:0000313" key="5">
    <source>
        <dbReference type="Proteomes" id="UP000198561"/>
    </source>
</evidence>
<dbReference type="Pfam" id="PF00293">
    <property type="entry name" value="NUDIX"/>
    <property type="match status" value="1"/>
</dbReference>
<dbReference type="PANTHER" id="PTHR43046">
    <property type="entry name" value="GDP-MANNOSE MANNOSYL HYDROLASE"/>
    <property type="match status" value="1"/>
</dbReference>
<dbReference type="Proteomes" id="UP000198561">
    <property type="component" value="Unassembled WGS sequence"/>
</dbReference>
<dbReference type="InterPro" id="IPR020476">
    <property type="entry name" value="Nudix_hydrolase"/>
</dbReference>
<gene>
    <name evidence="4" type="ORF">SAMN05421593_1043</name>
</gene>
<dbReference type="STRING" id="680127.SAMN05421593_1043"/>
<evidence type="ECO:0000256" key="2">
    <source>
        <dbReference type="ARBA" id="ARBA00022801"/>
    </source>
</evidence>
<dbReference type="InterPro" id="IPR015797">
    <property type="entry name" value="NUDIX_hydrolase-like_dom_sf"/>
</dbReference>
<evidence type="ECO:0000256" key="1">
    <source>
        <dbReference type="ARBA" id="ARBA00001946"/>
    </source>
</evidence>
<dbReference type="RefSeq" id="WP_089690671.1">
    <property type="nucleotide sequence ID" value="NZ_DALZIY010000001.1"/>
</dbReference>
<organism evidence="4 5">
    <name type="scientific">Chryseobacterium culicis</name>
    <dbReference type="NCBI Taxonomy" id="680127"/>
    <lineage>
        <taxon>Bacteria</taxon>
        <taxon>Pseudomonadati</taxon>
        <taxon>Bacteroidota</taxon>
        <taxon>Flavobacteriia</taxon>
        <taxon>Flavobacteriales</taxon>
        <taxon>Weeksellaceae</taxon>
        <taxon>Chryseobacterium group</taxon>
        <taxon>Chryseobacterium</taxon>
    </lineage>
</organism>
<evidence type="ECO:0000259" key="3">
    <source>
        <dbReference type="PROSITE" id="PS51462"/>
    </source>
</evidence>
<dbReference type="Gene3D" id="3.90.79.10">
    <property type="entry name" value="Nucleoside Triphosphate Pyrophosphohydrolase"/>
    <property type="match status" value="1"/>
</dbReference>
<dbReference type="OrthoDB" id="9816289at2"/>
<dbReference type="EMBL" id="FNWQ01000001">
    <property type="protein sequence ID" value="SEH29464.1"/>
    <property type="molecule type" value="Genomic_DNA"/>
</dbReference>
<proteinExistence type="predicted"/>
<dbReference type="CDD" id="cd03673">
    <property type="entry name" value="NUDIX_Ap6A_hydrolase"/>
    <property type="match status" value="1"/>
</dbReference>
<feature type="domain" description="Nudix hydrolase" evidence="3">
    <location>
        <begin position="66"/>
        <end position="197"/>
    </location>
</feature>
<keyword evidence="2" id="KW-0378">Hydrolase</keyword>